<evidence type="ECO:0000313" key="1">
    <source>
        <dbReference type="EMBL" id="KZT35332.1"/>
    </source>
</evidence>
<organism evidence="1 2">
    <name type="scientific">Sistotremastrum suecicum HHB10207 ss-3</name>
    <dbReference type="NCBI Taxonomy" id="1314776"/>
    <lineage>
        <taxon>Eukaryota</taxon>
        <taxon>Fungi</taxon>
        <taxon>Dikarya</taxon>
        <taxon>Basidiomycota</taxon>
        <taxon>Agaricomycotina</taxon>
        <taxon>Agaricomycetes</taxon>
        <taxon>Sistotremastrales</taxon>
        <taxon>Sistotremastraceae</taxon>
        <taxon>Sistotremastrum</taxon>
    </lineage>
</organism>
<accession>A0A166AHL0</accession>
<dbReference type="STRING" id="1314776.A0A166AHL0"/>
<dbReference type="Gene3D" id="3.60.130.30">
    <property type="match status" value="1"/>
</dbReference>
<dbReference type="EMBL" id="KV428143">
    <property type="protein sequence ID" value="KZT35332.1"/>
    <property type="molecule type" value="Genomic_DNA"/>
</dbReference>
<protein>
    <recommendedName>
        <fullName evidence="3">Prolyl 4-hydroxylase alpha subunit Fe(2+) 2OG dioxygenase domain-containing protein</fullName>
    </recommendedName>
</protein>
<name>A0A166AHL0_9AGAM</name>
<evidence type="ECO:0008006" key="3">
    <source>
        <dbReference type="Google" id="ProtNLM"/>
    </source>
</evidence>
<dbReference type="OrthoDB" id="3236322at2759"/>
<evidence type="ECO:0000313" key="2">
    <source>
        <dbReference type="Proteomes" id="UP000076798"/>
    </source>
</evidence>
<dbReference type="Proteomes" id="UP000076798">
    <property type="component" value="Unassembled WGS sequence"/>
</dbReference>
<gene>
    <name evidence="1" type="ORF">SISSUDRAFT_990699</name>
</gene>
<proteinExistence type="predicted"/>
<keyword evidence="2" id="KW-1185">Reference proteome</keyword>
<reference evidence="1 2" key="1">
    <citation type="journal article" date="2016" name="Mol. Biol. Evol.">
        <title>Comparative Genomics of Early-Diverging Mushroom-Forming Fungi Provides Insights into the Origins of Lignocellulose Decay Capabilities.</title>
        <authorList>
            <person name="Nagy L.G."/>
            <person name="Riley R."/>
            <person name="Tritt A."/>
            <person name="Adam C."/>
            <person name="Daum C."/>
            <person name="Floudas D."/>
            <person name="Sun H."/>
            <person name="Yadav J.S."/>
            <person name="Pangilinan J."/>
            <person name="Larsson K.H."/>
            <person name="Matsuura K."/>
            <person name="Barry K."/>
            <person name="Labutti K."/>
            <person name="Kuo R."/>
            <person name="Ohm R.A."/>
            <person name="Bhattacharya S.S."/>
            <person name="Shirouzu T."/>
            <person name="Yoshinaga Y."/>
            <person name="Martin F.M."/>
            <person name="Grigoriev I.V."/>
            <person name="Hibbett D.S."/>
        </authorList>
    </citation>
    <scope>NUCLEOTIDE SEQUENCE [LARGE SCALE GENOMIC DNA]</scope>
    <source>
        <strain evidence="1 2">HHB10207 ss-3</strain>
    </source>
</reference>
<sequence length="197" mass="22474">MWPAPLLDDILTSLAGLFRNWFPQLWDHYVEMHQAVCSKEEYRYIDILAPRCPFFAMSQNFGPQAVSVRHKDIKNLVSGLCLIFVLGLFCHQNGGHVVLHEAKVLLEAPWGTILLIPSALVTHENLKILESEQRYVLTMYSAGGIWRYRDHGWMTDIEYAGLHGERPPLHESTWLDGLARFMTISELEASKVAQAAQ</sequence>
<dbReference type="AlphaFoldDB" id="A0A166AHL0"/>